<evidence type="ECO:0000256" key="1">
    <source>
        <dbReference type="SAM" id="MobiDB-lite"/>
    </source>
</evidence>
<protein>
    <submittedName>
        <fullName evidence="2">Uncharacterized protein</fullName>
    </submittedName>
</protein>
<reference evidence="2" key="1">
    <citation type="journal article" date="2022" name="Int. J. Mol. Sci.">
        <title>Draft Genome of Tanacetum Coccineum: Genomic Comparison of Closely Related Tanacetum-Family Plants.</title>
        <authorList>
            <person name="Yamashiro T."/>
            <person name="Shiraishi A."/>
            <person name="Nakayama K."/>
            <person name="Satake H."/>
        </authorList>
    </citation>
    <scope>NUCLEOTIDE SEQUENCE</scope>
</reference>
<name>A0ABQ5D797_9ASTR</name>
<keyword evidence="3" id="KW-1185">Reference proteome</keyword>
<dbReference type="EMBL" id="BQNB010014986">
    <property type="protein sequence ID" value="GJT34687.1"/>
    <property type="molecule type" value="Genomic_DNA"/>
</dbReference>
<evidence type="ECO:0000313" key="2">
    <source>
        <dbReference type="EMBL" id="GJT34687.1"/>
    </source>
</evidence>
<proteinExistence type="predicted"/>
<feature type="region of interest" description="Disordered" evidence="1">
    <location>
        <begin position="1"/>
        <end position="75"/>
    </location>
</feature>
<organism evidence="2 3">
    <name type="scientific">Tanacetum coccineum</name>
    <dbReference type="NCBI Taxonomy" id="301880"/>
    <lineage>
        <taxon>Eukaryota</taxon>
        <taxon>Viridiplantae</taxon>
        <taxon>Streptophyta</taxon>
        <taxon>Embryophyta</taxon>
        <taxon>Tracheophyta</taxon>
        <taxon>Spermatophyta</taxon>
        <taxon>Magnoliopsida</taxon>
        <taxon>eudicotyledons</taxon>
        <taxon>Gunneridae</taxon>
        <taxon>Pentapetalae</taxon>
        <taxon>asterids</taxon>
        <taxon>campanulids</taxon>
        <taxon>Asterales</taxon>
        <taxon>Asteraceae</taxon>
        <taxon>Asteroideae</taxon>
        <taxon>Anthemideae</taxon>
        <taxon>Anthemidinae</taxon>
        <taxon>Tanacetum</taxon>
    </lineage>
</organism>
<reference evidence="2" key="2">
    <citation type="submission" date="2022-01" db="EMBL/GenBank/DDBJ databases">
        <authorList>
            <person name="Yamashiro T."/>
            <person name="Shiraishi A."/>
            <person name="Satake H."/>
            <person name="Nakayama K."/>
        </authorList>
    </citation>
    <scope>NUCLEOTIDE SEQUENCE</scope>
</reference>
<gene>
    <name evidence="2" type="ORF">Tco_0925106</name>
</gene>
<feature type="compositionally biased region" description="Basic and acidic residues" evidence="1">
    <location>
        <begin position="42"/>
        <end position="75"/>
    </location>
</feature>
<comment type="caution">
    <text evidence="2">The sequence shown here is derived from an EMBL/GenBank/DDBJ whole genome shotgun (WGS) entry which is preliminary data.</text>
</comment>
<feature type="compositionally biased region" description="Basic and acidic residues" evidence="1">
    <location>
        <begin position="14"/>
        <end position="35"/>
    </location>
</feature>
<evidence type="ECO:0000313" key="3">
    <source>
        <dbReference type="Proteomes" id="UP001151760"/>
    </source>
</evidence>
<sequence>MSPIALSILPIIDSGEKREARGECVKCERRADKEKGKRRRGRGVDERSEGVESEEQEARATEAREWRDESGGERS</sequence>
<dbReference type="Proteomes" id="UP001151760">
    <property type="component" value="Unassembled WGS sequence"/>
</dbReference>
<accession>A0ABQ5D797</accession>